<dbReference type="InterPro" id="IPR009078">
    <property type="entry name" value="Ferritin-like_SF"/>
</dbReference>
<feature type="domain" description="Ferritin/DPS" evidence="3">
    <location>
        <begin position="33"/>
        <end position="173"/>
    </location>
</feature>
<dbReference type="InterPro" id="IPR012347">
    <property type="entry name" value="Ferritin-like"/>
</dbReference>
<keyword evidence="4" id="KW-0560">Oxidoreductase</keyword>
<name>A0A2W1JXE8_9CYAN</name>
<reference evidence="4 5" key="1">
    <citation type="journal article" date="2018" name="Sci. Rep.">
        <title>A novel species of the marine cyanobacterium Acaryochloris with a unique pigment content and lifestyle.</title>
        <authorList>
            <person name="Partensky F."/>
            <person name="Six C."/>
            <person name="Ratin M."/>
            <person name="Garczarek L."/>
            <person name="Vaulot D."/>
            <person name="Probert I."/>
            <person name="Calteau A."/>
            <person name="Gourvil P."/>
            <person name="Marie D."/>
            <person name="Grebert T."/>
            <person name="Bouchier C."/>
            <person name="Le Panse S."/>
            <person name="Gachenot M."/>
            <person name="Rodriguez F."/>
            <person name="Garrido J.L."/>
        </authorList>
    </citation>
    <scope>NUCLEOTIDE SEQUENCE [LARGE SCALE GENOMIC DNA]</scope>
    <source>
        <strain evidence="4 5">RCC1774</strain>
    </source>
</reference>
<evidence type="ECO:0000256" key="2">
    <source>
        <dbReference type="RuleBase" id="RU003875"/>
    </source>
</evidence>
<dbReference type="InterPro" id="IPR008331">
    <property type="entry name" value="Ferritin_DPS_dom"/>
</dbReference>
<dbReference type="NCBIfam" id="NF006975">
    <property type="entry name" value="PRK09448.1"/>
    <property type="match status" value="1"/>
</dbReference>
<dbReference type="PRINTS" id="PR01346">
    <property type="entry name" value="HELNAPAPROT"/>
</dbReference>
<dbReference type="Proteomes" id="UP000248857">
    <property type="component" value="Unassembled WGS sequence"/>
</dbReference>
<protein>
    <submittedName>
        <fullName evidence="4">DNA protection during starvation protein</fullName>
        <ecNumber evidence="4">1.16.-.-</ecNumber>
    </submittedName>
</protein>
<dbReference type="EMBL" id="PQWO01000006">
    <property type="protein sequence ID" value="PZD73321.1"/>
    <property type="molecule type" value="Genomic_DNA"/>
</dbReference>
<dbReference type="PANTHER" id="PTHR42932">
    <property type="entry name" value="GENERAL STRESS PROTEIN 20U"/>
    <property type="match status" value="1"/>
</dbReference>
<accession>A0A2W1JXE8</accession>
<dbReference type="PIRSF" id="PIRSF005900">
    <property type="entry name" value="Dps"/>
    <property type="match status" value="1"/>
</dbReference>
<dbReference type="Pfam" id="PF00210">
    <property type="entry name" value="Ferritin"/>
    <property type="match status" value="1"/>
</dbReference>
<evidence type="ECO:0000313" key="4">
    <source>
        <dbReference type="EMBL" id="PZD73321.1"/>
    </source>
</evidence>
<dbReference type="GO" id="GO:0008199">
    <property type="term" value="F:ferric iron binding"/>
    <property type="evidence" value="ECO:0007669"/>
    <property type="project" value="InterPro"/>
</dbReference>
<dbReference type="CDD" id="cd01043">
    <property type="entry name" value="DPS"/>
    <property type="match status" value="1"/>
</dbReference>
<dbReference type="EC" id="1.16.-.-" evidence="4"/>
<evidence type="ECO:0000313" key="5">
    <source>
        <dbReference type="Proteomes" id="UP000248857"/>
    </source>
</evidence>
<evidence type="ECO:0000256" key="1">
    <source>
        <dbReference type="ARBA" id="ARBA00009497"/>
    </source>
</evidence>
<proteinExistence type="inferred from homology"/>
<dbReference type="GO" id="GO:0016491">
    <property type="term" value="F:oxidoreductase activity"/>
    <property type="evidence" value="ECO:0007669"/>
    <property type="project" value="UniProtKB-KW"/>
</dbReference>
<dbReference type="PANTHER" id="PTHR42932:SF3">
    <property type="entry name" value="DNA PROTECTION DURING STARVATION PROTEIN"/>
    <property type="match status" value="1"/>
</dbReference>
<keyword evidence="5" id="KW-1185">Reference proteome</keyword>
<dbReference type="RefSeq" id="WP_233501550.1">
    <property type="nucleotide sequence ID" value="NZ_CAWNWM010000006.1"/>
</dbReference>
<sequence>MLSTSKRWASMKSDGSYYSTRIDLAPEVQVEIIEILNRTLASTIDLWTQVNCAHWNVKGMQFFSLYQLFEQLAEQLNYFATLVGERIVALGGVALGTARTAAQFSEIPDYRLSSREGQGYVLLLAEQMAVYARSVRSSIEIAQGLGEANTADLYTEISRSTDKFLWMLEAHVQT</sequence>
<dbReference type="InterPro" id="IPR002177">
    <property type="entry name" value="DPS_DNA-bd"/>
</dbReference>
<dbReference type="AlphaFoldDB" id="A0A2W1JXE8"/>
<organism evidence="4 5">
    <name type="scientific">Acaryochloris thomasi RCC1774</name>
    <dbReference type="NCBI Taxonomy" id="1764569"/>
    <lineage>
        <taxon>Bacteria</taxon>
        <taxon>Bacillati</taxon>
        <taxon>Cyanobacteriota</taxon>
        <taxon>Cyanophyceae</taxon>
        <taxon>Acaryochloridales</taxon>
        <taxon>Acaryochloridaceae</taxon>
        <taxon>Acaryochloris</taxon>
        <taxon>Acaryochloris thomasi</taxon>
    </lineage>
</organism>
<comment type="similarity">
    <text evidence="1 2">Belongs to the Dps family.</text>
</comment>
<gene>
    <name evidence="4" type="primary">dps_1</name>
    <name evidence="4" type="ORF">C1752_02395</name>
</gene>
<comment type="caution">
    <text evidence="4">The sequence shown here is derived from an EMBL/GenBank/DDBJ whole genome shotgun (WGS) entry which is preliminary data.</text>
</comment>
<evidence type="ECO:0000259" key="3">
    <source>
        <dbReference type="Pfam" id="PF00210"/>
    </source>
</evidence>
<dbReference type="Gene3D" id="1.20.1260.10">
    <property type="match status" value="1"/>
</dbReference>
<dbReference type="SUPFAM" id="SSF47240">
    <property type="entry name" value="Ferritin-like"/>
    <property type="match status" value="1"/>
</dbReference>